<sequence length="178" mass="19550">MRKYYIFAIALVALVVFVSGCAYQNTNQTSQIPTKTYAAGGVSFEYPDTWNLTSSVNANKTIITISDPEFTGNNGTSGDAAIVVRVAKTGNMTMDSIKSSLLKNLNQTNGTSTTRTVNGITANESTYNTQTNNTTAQIKFVDFEKDNFIYLIMLATVNKDAQSQQKYYDVVINSFKPQ</sequence>
<gene>
    <name evidence="1" type="ordered locus">MSWAN_0883</name>
</gene>
<evidence type="ECO:0008006" key="3">
    <source>
        <dbReference type="Google" id="ProtNLM"/>
    </source>
</evidence>
<dbReference type="Gene3D" id="3.40.1000.10">
    <property type="entry name" value="Mog1/PsbP, alpha/beta/alpha sandwich"/>
    <property type="match status" value="1"/>
</dbReference>
<protein>
    <recommendedName>
        <fullName evidence="3">PsbP C-terminal domain-containing protein</fullName>
    </recommendedName>
</protein>
<dbReference type="KEGG" id="mew:MSWAN_0883"/>
<name>F6D242_METPW</name>
<dbReference type="Pfam" id="PF18933">
    <property type="entry name" value="PsbP_2"/>
    <property type="match status" value="1"/>
</dbReference>
<dbReference type="EMBL" id="CP002772">
    <property type="protein sequence ID" value="AEG17908.1"/>
    <property type="molecule type" value="Genomic_DNA"/>
</dbReference>
<dbReference type="RefSeq" id="WP_013825410.1">
    <property type="nucleotide sequence ID" value="NC_015574.1"/>
</dbReference>
<dbReference type="Proteomes" id="UP000009231">
    <property type="component" value="Chromosome"/>
</dbReference>
<organism evidence="1 2">
    <name type="scientific">Methanobacterium paludis (strain DSM 25820 / JCM 18151 / SWAN1)</name>
    <dbReference type="NCBI Taxonomy" id="868131"/>
    <lineage>
        <taxon>Archaea</taxon>
        <taxon>Methanobacteriati</taxon>
        <taxon>Methanobacteriota</taxon>
        <taxon>Methanomada group</taxon>
        <taxon>Methanobacteria</taxon>
        <taxon>Methanobacteriales</taxon>
        <taxon>Methanobacteriaceae</taxon>
        <taxon>Methanobacterium</taxon>
    </lineage>
</organism>
<reference evidence="1 2" key="1">
    <citation type="journal article" date="2014" name="Int. J. Syst. Evol. Microbiol.">
        <title>Methanobacterium paludis sp. nov. and a novel strain of Methanobacterium lacus isolated from northern peatlands.</title>
        <authorList>
            <person name="Cadillo-Quiroz H."/>
            <person name="Brauer S.L."/>
            <person name="Goodson N."/>
            <person name="Yavitt J.B."/>
            <person name="Zinder S.H."/>
        </authorList>
    </citation>
    <scope>NUCLEOTIDE SEQUENCE [LARGE SCALE GENOMIC DNA]</scope>
    <source>
        <strain evidence="2">DSM 25820 / JCM 18151 / SWAN1</strain>
    </source>
</reference>
<dbReference type="HOGENOM" id="CLU_1507404_0_0_2"/>
<proteinExistence type="predicted"/>
<evidence type="ECO:0000313" key="1">
    <source>
        <dbReference type="EMBL" id="AEG17908.1"/>
    </source>
</evidence>
<keyword evidence="2" id="KW-1185">Reference proteome</keyword>
<dbReference type="GeneID" id="10668385"/>
<dbReference type="PROSITE" id="PS51257">
    <property type="entry name" value="PROKAR_LIPOPROTEIN"/>
    <property type="match status" value="1"/>
</dbReference>
<evidence type="ECO:0000313" key="2">
    <source>
        <dbReference type="Proteomes" id="UP000009231"/>
    </source>
</evidence>
<dbReference type="AlphaFoldDB" id="F6D242"/>
<accession>F6D242</accession>
<dbReference type="eggNOG" id="arCOG06468">
    <property type="taxonomic scope" value="Archaea"/>
</dbReference>
<dbReference type="OrthoDB" id="71606at2157"/>